<dbReference type="InterPro" id="IPR000701">
    <property type="entry name" value="SuccDH_FuR_B_TM-su"/>
</dbReference>
<keyword evidence="11" id="KW-0479">Metal-binding</keyword>
<feature type="transmembrane region" description="Helical" evidence="16">
    <location>
        <begin position="105"/>
        <end position="127"/>
    </location>
</feature>
<keyword evidence="10 16" id="KW-0812">Transmembrane</keyword>
<comment type="pathway">
    <text evidence="4">Carbohydrate metabolism; tricarboxylic acid cycle.</text>
</comment>
<evidence type="ECO:0000256" key="14">
    <source>
        <dbReference type="ARBA" id="ARBA00023004"/>
    </source>
</evidence>
<feature type="transmembrane region" description="Helical" evidence="16">
    <location>
        <begin position="35"/>
        <end position="56"/>
    </location>
</feature>
<evidence type="ECO:0000256" key="8">
    <source>
        <dbReference type="ARBA" id="ARBA00022532"/>
    </source>
</evidence>
<organism evidence="17 18">
    <name type="scientific">Skermanella cutis</name>
    <dbReference type="NCBI Taxonomy" id="2775420"/>
    <lineage>
        <taxon>Bacteria</taxon>
        <taxon>Pseudomonadati</taxon>
        <taxon>Pseudomonadota</taxon>
        <taxon>Alphaproteobacteria</taxon>
        <taxon>Rhodospirillales</taxon>
        <taxon>Azospirillaceae</taxon>
        <taxon>Skermanella</taxon>
    </lineage>
</organism>
<comment type="cofactor">
    <cofactor evidence="1">
        <name>heme</name>
        <dbReference type="ChEBI" id="CHEBI:30413"/>
    </cofactor>
</comment>
<keyword evidence="18" id="KW-1185">Reference proteome</keyword>
<evidence type="ECO:0000256" key="1">
    <source>
        <dbReference type="ARBA" id="ARBA00001971"/>
    </source>
</evidence>
<evidence type="ECO:0000256" key="12">
    <source>
        <dbReference type="ARBA" id="ARBA00022982"/>
    </source>
</evidence>
<dbReference type="Proteomes" id="UP000595197">
    <property type="component" value="Chromosome"/>
</dbReference>
<dbReference type="NCBIfam" id="TIGR02968">
    <property type="entry name" value="succ_dehyd_anc"/>
    <property type="match status" value="1"/>
</dbReference>
<proteinExistence type="predicted"/>
<comment type="function">
    <text evidence="2">Membrane-anchoring subunit of succinate dehydrogenase (SDH).</text>
</comment>
<keyword evidence="15 16" id="KW-0472">Membrane</keyword>
<dbReference type="RefSeq" id="WP_201070361.1">
    <property type="nucleotide sequence ID" value="NZ_CP067420.1"/>
</dbReference>
<comment type="subunit">
    <text evidence="5">Part of an enzyme complex containing four subunits: a flavoprotein, an iron-sulfur protein, plus two membrane-anchoring proteins, SdhC and SdhD.</text>
</comment>
<evidence type="ECO:0000256" key="11">
    <source>
        <dbReference type="ARBA" id="ARBA00022723"/>
    </source>
</evidence>
<comment type="subcellular location">
    <subcellularLocation>
        <location evidence="3">Membrane</location>
        <topology evidence="3">Multi-pass membrane protein</topology>
    </subcellularLocation>
</comment>
<protein>
    <recommendedName>
        <fullName evidence="6">Succinate dehydrogenase hydrophobic membrane anchor subunit</fullName>
    </recommendedName>
</protein>
<evidence type="ECO:0000256" key="2">
    <source>
        <dbReference type="ARBA" id="ARBA00004050"/>
    </source>
</evidence>
<keyword evidence="14" id="KW-0408">Iron</keyword>
<name>A0ABX7AZA2_9PROT</name>
<keyword evidence="7" id="KW-0813">Transport</keyword>
<evidence type="ECO:0000256" key="7">
    <source>
        <dbReference type="ARBA" id="ARBA00022448"/>
    </source>
</evidence>
<evidence type="ECO:0000256" key="5">
    <source>
        <dbReference type="ARBA" id="ARBA00011558"/>
    </source>
</evidence>
<evidence type="ECO:0000256" key="4">
    <source>
        <dbReference type="ARBA" id="ARBA00005163"/>
    </source>
</evidence>
<evidence type="ECO:0000313" key="17">
    <source>
        <dbReference type="EMBL" id="QQP87415.1"/>
    </source>
</evidence>
<evidence type="ECO:0000313" key="18">
    <source>
        <dbReference type="Proteomes" id="UP000595197"/>
    </source>
</evidence>
<dbReference type="SUPFAM" id="SSF81343">
    <property type="entry name" value="Fumarate reductase respiratory complex transmembrane subunits"/>
    <property type="match status" value="1"/>
</dbReference>
<keyword evidence="13 16" id="KW-1133">Transmembrane helix</keyword>
<dbReference type="CDD" id="cd03495">
    <property type="entry name" value="SQR_TypeC_SdhD_like"/>
    <property type="match status" value="1"/>
</dbReference>
<dbReference type="Pfam" id="PF01127">
    <property type="entry name" value="Sdh_cyt"/>
    <property type="match status" value="1"/>
</dbReference>
<accession>A0ABX7AZA2</accession>
<dbReference type="InterPro" id="IPR014312">
    <property type="entry name" value="Succ_DH_anchor"/>
</dbReference>
<keyword evidence="12" id="KW-0249">Electron transport</keyword>
<dbReference type="InterPro" id="IPR034804">
    <property type="entry name" value="SQR/QFR_C/D"/>
</dbReference>
<dbReference type="EMBL" id="CP067420">
    <property type="protein sequence ID" value="QQP87415.1"/>
    <property type="molecule type" value="Genomic_DNA"/>
</dbReference>
<reference evidence="17" key="1">
    <citation type="submission" date="2021-02" db="EMBL/GenBank/DDBJ databases">
        <title>Skermanella TT6 skin isolate.</title>
        <authorList>
            <person name="Lee K."/>
            <person name="Ganzorig M."/>
        </authorList>
    </citation>
    <scope>NUCLEOTIDE SEQUENCE</scope>
    <source>
        <strain evidence="17">TT6</strain>
    </source>
</reference>
<sequence>MANTSSNPGLRTQLGRVRGLGSAKAGSHHWMMSRLTSIALIPLTLWFVFGVLSIIGDGHAAAVQWLRSPFSAIMMILFVGVTFHHTASGIQVVLEDYVHNEWVKVVAITAAKFLCFVLAVAGIFAVLKIAFGG</sequence>
<gene>
    <name evidence="17" type="primary">sdhD</name>
    <name evidence="17" type="ORF">IGS68_14955</name>
</gene>
<feature type="transmembrane region" description="Helical" evidence="16">
    <location>
        <begin position="68"/>
        <end position="85"/>
    </location>
</feature>
<keyword evidence="8" id="KW-0816">Tricarboxylic acid cycle</keyword>
<evidence type="ECO:0000256" key="9">
    <source>
        <dbReference type="ARBA" id="ARBA00022617"/>
    </source>
</evidence>
<dbReference type="Gene3D" id="1.20.1300.10">
    <property type="entry name" value="Fumarate reductase/succinate dehydrogenase, transmembrane subunit"/>
    <property type="match status" value="1"/>
</dbReference>
<evidence type="ECO:0000256" key="16">
    <source>
        <dbReference type="SAM" id="Phobius"/>
    </source>
</evidence>
<evidence type="ECO:0000256" key="15">
    <source>
        <dbReference type="ARBA" id="ARBA00023136"/>
    </source>
</evidence>
<evidence type="ECO:0000256" key="6">
    <source>
        <dbReference type="ARBA" id="ARBA00019425"/>
    </source>
</evidence>
<evidence type="ECO:0000256" key="10">
    <source>
        <dbReference type="ARBA" id="ARBA00022692"/>
    </source>
</evidence>
<evidence type="ECO:0000256" key="3">
    <source>
        <dbReference type="ARBA" id="ARBA00004141"/>
    </source>
</evidence>
<keyword evidence="9" id="KW-0349">Heme</keyword>
<evidence type="ECO:0000256" key="13">
    <source>
        <dbReference type="ARBA" id="ARBA00022989"/>
    </source>
</evidence>